<keyword evidence="2" id="KW-1185">Reference proteome</keyword>
<organism evidence="1 2">
    <name type="scientific">Psylliodes chrysocephalus</name>
    <dbReference type="NCBI Taxonomy" id="3402493"/>
    <lineage>
        <taxon>Eukaryota</taxon>
        <taxon>Metazoa</taxon>
        <taxon>Ecdysozoa</taxon>
        <taxon>Arthropoda</taxon>
        <taxon>Hexapoda</taxon>
        <taxon>Insecta</taxon>
        <taxon>Pterygota</taxon>
        <taxon>Neoptera</taxon>
        <taxon>Endopterygota</taxon>
        <taxon>Coleoptera</taxon>
        <taxon>Polyphaga</taxon>
        <taxon>Cucujiformia</taxon>
        <taxon>Chrysomeloidea</taxon>
        <taxon>Chrysomelidae</taxon>
        <taxon>Galerucinae</taxon>
        <taxon>Alticini</taxon>
        <taxon>Psylliodes</taxon>
    </lineage>
</organism>
<dbReference type="OrthoDB" id="6431883at2759"/>
<dbReference type="AlphaFoldDB" id="A0A9P0GFK0"/>
<accession>A0A9P0GFK0</accession>
<evidence type="ECO:0000313" key="1">
    <source>
        <dbReference type="EMBL" id="CAH1107975.1"/>
    </source>
</evidence>
<protein>
    <submittedName>
        <fullName evidence="1">Uncharacterized protein</fullName>
    </submittedName>
</protein>
<proteinExistence type="predicted"/>
<dbReference type="EMBL" id="OV651815">
    <property type="protein sequence ID" value="CAH1107975.1"/>
    <property type="molecule type" value="Genomic_DNA"/>
</dbReference>
<dbReference type="Proteomes" id="UP001153636">
    <property type="component" value="Chromosome 3"/>
</dbReference>
<name>A0A9P0GFK0_9CUCU</name>
<dbReference type="PANTHER" id="PTHR45913">
    <property type="entry name" value="EPM2A-INTERACTING PROTEIN 1"/>
    <property type="match status" value="1"/>
</dbReference>
<gene>
    <name evidence="1" type="ORF">PSYICH_LOCUS8703</name>
</gene>
<sequence>MCPEKVNLFKTVSLSANAVAWRVQDIAENISSQLLYLNHLTKMDILSGFLWPWTAQVVIFIRGIDKSYEVYEELLDIVSIHGTTTGEDILRELKMPLIKKNLRWKNLKSFTTDRGKNMCGKNKGVVALVSKAVENVGGSNPLVLHCIIHQQSLCGKCLDMSEVLKPVIMG</sequence>
<reference evidence="1" key="1">
    <citation type="submission" date="2022-01" db="EMBL/GenBank/DDBJ databases">
        <authorList>
            <person name="King R."/>
        </authorList>
    </citation>
    <scope>NUCLEOTIDE SEQUENCE</scope>
</reference>
<evidence type="ECO:0000313" key="2">
    <source>
        <dbReference type="Proteomes" id="UP001153636"/>
    </source>
</evidence>
<dbReference type="PANTHER" id="PTHR45913:SF21">
    <property type="entry name" value="DUF4371 DOMAIN-CONTAINING PROTEIN"/>
    <property type="match status" value="1"/>
</dbReference>